<dbReference type="Gene3D" id="1.10.287.470">
    <property type="entry name" value="Helix hairpin bin"/>
    <property type="match status" value="1"/>
</dbReference>
<dbReference type="EMBL" id="JAARLZ010000002">
    <property type="protein sequence ID" value="NII05342.1"/>
    <property type="molecule type" value="Genomic_DNA"/>
</dbReference>
<dbReference type="Gene3D" id="2.40.30.170">
    <property type="match status" value="1"/>
</dbReference>
<evidence type="ECO:0000313" key="5">
    <source>
        <dbReference type="Proteomes" id="UP000490980"/>
    </source>
</evidence>
<evidence type="ECO:0000313" key="4">
    <source>
        <dbReference type="EMBL" id="NII05342.1"/>
    </source>
</evidence>
<comment type="caution">
    <text evidence="4">The sequence shown here is derived from an EMBL/GenBank/DDBJ whole genome shotgun (WGS) entry which is preliminary data.</text>
</comment>
<dbReference type="PANTHER" id="PTHR32347">
    <property type="entry name" value="EFFLUX SYSTEM COMPONENT YKNX-RELATED"/>
    <property type="match status" value="1"/>
</dbReference>
<proteinExistence type="predicted"/>
<keyword evidence="5" id="KW-1185">Reference proteome</keyword>
<keyword evidence="3" id="KW-0472">Membrane</keyword>
<dbReference type="PANTHER" id="PTHR32347:SF23">
    <property type="entry name" value="BLL5650 PROTEIN"/>
    <property type="match status" value="1"/>
</dbReference>
<dbReference type="AlphaFoldDB" id="A0A7X5U7N3"/>
<evidence type="ECO:0000256" key="3">
    <source>
        <dbReference type="SAM" id="Phobius"/>
    </source>
</evidence>
<feature type="transmembrane region" description="Helical" evidence="3">
    <location>
        <begin position="12"/>
        <end position="32"/>
    </location>
</feature>
<accession>A0A7X5U7N3</accession>
<keyword evidence="3" id="KW-0812">Transmembrane</keyword>
<organism evidence="4 5">
    <name type="scientific">Luteibacter anthropi</name>
    <dbReference type="NCBI Taxonomy" id="564369"/>
    <lineage>
        <taxon>Bacteria</taxon>
        <taxon>Pseudomonadati</taxon>
        <taxon>Pseudomonadota</taxon>
        <taxon>Gammaproteobacteria</taxon>
        <taxon>Lysobacterales</taxon>
        <taxon>Rhodanobacteraceae</taxon>
        <taxon>Luteibacter</taxon>
    </lineage>
</organism>
<dbReference type="SUPFAM" id="SSF111369">
    <property type="entry name" value="HlyD-like secretion proteins"/>
    <property type="match status" value="2"/>
</dbReference>
<name>A0A7X5U7N3_9GAMM</name>
<comment type="subcellular location">
    <subcellularLocation>
        <location evidence="1">Cell envelope</location>
    </subcellularLocation>
</comment>
<keyword evidence="3" id="KW-1133">Transmembrane helix</keyword>
<gene>
    <name evidence="4" type="ORF">HBF25_02940</name>
</gene>
<dbReference type="Gene3D" id="2.40.420.20">
    <property type="match status" value="1"/>
</dbReference>
<protein>
    <submittedName>
        <fullName evidence="4">HlyD family efflux transporter periplasmic adaptor subunit</fullName>
    </submittedName>
</protein>
<dbReference type="Gene3D" id="2.40.50.100">
    <property type="match status" value="1"/>
</dbReference>
<sequence>MDIPKPSHSIRYFPLWMLAACVGGVALIGLSATRGKASPSVARTELWIGTAQRGQMNMEIRAGGTLVPRRLRWITAGTTATVQEVLVEPGARVEASTVIVRMTNPELQANLQKQQAALAGAQASVSAVRTSLDSQLLDLQATVVQAEADLHMAEVKKRANEGAFRSGATTAIEVEQSRITVAQDERKLAIQRQRVSALRANMVAQQRSSEALRDQAASALEIARQQVDAMTVRAGIDGILQQVDVEPGQQIAAGAKLARVARPDDLMARLQVPETLAAALMLDLPVDVDTRNGVARGSVIRVDPSVRNGSVTVDAAFDAPLPKGARPDLSVDGRIVLGTLPDVVNIGRPYASAPDTTATVFVIHPGESMARRVPVRFGKMSSDRTAVSEGLRVGDQVILSDTSRWSGYDTLQLR</sequence>
<dbReference type="RefSeq" id="WP_166946460.1">
    <property type="nucleotide sequence ID" value="NZ_JAARLZ010000002.1"/>
</dbReference>
<evidence type="ECO:0000256" key="2">
    <source>
        <dbReference type="ARBA" id="ARBA00023054"/>
    </source>
</evidence>
<dbReference type="InterPro" id="IPR050465">
    <property type="entry name" value="UPF0194_transport"/>
</dbReference>
<dbReference type="GO" id="GO:0030313">
    <property type="term" value="C:cell envelope"/>
    <property type="evidence" value="ECO:0007669"/>
    <property type="project" value="UniProtKB-SubCell"/>
</dbReference>
<keyword evidence="2" id="KW-0175">Coiled coil</keyword>
<dbReference type="Proteomes" id="UP000490980">
    <property type="component" value="Unassembled WGS sequence"/>
</dbReference>
<evidence type="ECO:0000256" key="1">
    <source>
        <dbReference type="ARBA" id="ARBA00004196"/>
    </source>
</evidence>
<reference evidence="4 5" key="1">
    <citation type="submission" date="2020-03" db="EMBL/GenBank/DDBJ databases">
        <authorList>
            <person name="Lai Q."/>
        </authorList>
    </citation>
    <scope>NUCLEOTIDE SEQUENCE [LARGE SCALE GENOMIC DNA]</scope>
    <source>
        <strain evidence="4 5">CCUG 25036</strain>
    </source>
</reference>